<comment type="catalytic activity">
    <reaction evidence="10 11">
        <text>L-serine = pyruvate + NH4(+)</text>
        <dbReference type="Rhea" id="RHEA:19169"/>
        <dbReference type="ChEBI" id="CHEBI:15361"/>
        <dbReference type="ChEBI" id="CHEBI:28938"/>
        <dbReference type="ChEBI" id="CHEBI:33384"/>
        <dbReference type="EC" id="4.3.1.17"/>
    </reaction>
</comment>
<dbReference type="Proteomes" id="UP000558113">
    <property type="component" value="Unassembled WGS sequence"/>
</dbReference>
<evidence type="ECO:0000259" key="13">
    <source>
        <dbReference type="Pfam" id="PF03313"/>
    </source>
</evidence>
<dbReference type="GO" id="GO:0003941">
    <property type="term" value="F:L-serine ammonia-lyase activity"/>
    <property type="evidence" value="ECO:0007669"/>
    <property type="project" value="UniProtKB-UniRule"/>
</dbReference>
<evidence type="ECO:0000256" key="3">
    <source>
        <dbReference type="ARBA" id="ARBA00008636"/>
    </source>
</evidence>
<evidence type="ECO:0000256" key="2">
    <source>
        <dbReference type="ARBA" id="ARBA00004742"/>
    </source>
</evidence>
<keyword evidence="7 11" id="KW-0408">Iron</keyword>
<dbReference type="PANTHER" id="PTHR30182:SF1">
    <property type="entry name" value="L-SERINE DEHYDRATASE 1"/>
    <property type="match status" value="1"/>
</dbReference>
<evidence type="ECO:0000256" key="1">
    <source>
        <dbReference type="ARBA" id="ARBA00001966"/>
    </source>
</evidence>
<evidence type="ECO:0000313" key="14">
    <source>
        <dbReference type="EMBL" id="NBC72557.1"/>
    </source>
</evidence>
<dbReference type="AlphaFoldDB" id="A0A7X5C1A0"/>
<evidence type="ECO:0000256" key="5">
    <source>
        <dbReference type="ARBA" id="ARBA00022485"/>
    </source>
</evidence>
<evidence type="ECO:0000256" key="12">
    <source>
        <dbReference type="SAM" id="MobiDB-lite"/>
    </source>
</evidence>
<comment type="similarity">
    <text evidence="3 11">Belongs to the iron-sulfur dependent L-serine dehydratase family.</text>
</comment>
<keyword evidence="5 11" id="KW-0004">4Fe-4S</keyword>
<dbReference type="NCBIfam" id="TIGR00718">
    <property type="entry name" value="sda_alpha"/>
    <property type="match status" value="1"/>
</dbReference>
<dbReference type="EC" id="4.3.1.17" evidence="11"/>
<feature type="region of interest" description="Disordered" evidence="12">
    <location>
        <begin position="90"/>
        <end position="124"/>
    </location>
</feature>
<dbReference type="GO" id="GO:0046872">
    <property type="term" value="F:metal ion binding"/>
    <property type="evidence" value="ECO:0007669"/>
    <property type="project" value="UniProtKB-KW"/>
</dbReference>
<evidence type="ECO:0000313" key="15">
    <source>
        <dbReference type="Proteomes" id="UP000558113"/>
    </source>
</evidence>
<evidence type="ECO:0000256" key="9">
    <source>
        <dbReference type="ARBA" id="ARBA00023239"/>
    </source>
</evidence>
<feature type="region of interest" description="Disordered" evidence="12">
    <location>
        <begin position="317"/>
        <end position="339"/>
    </location>
</feature>
<evidence type="ECO:0000256" key="10">
    <source>
        <dbReference type="ARBA" id="ARBA00049406"/>
    </source>
</evidence>
<name>A0A7X5C1A0_9BACL</name>
<dbReference type="PANTHER" id="PTHR30182">
    <property type="entry name" value="L-SERINE DEHYDRATASE"/>
    <property type="match status" value="1"/>
</dbReference>
<accession>A0A7X5C1A0</accession>
<keyword evidence="6 11" id="KW-0479">Metal-binding</keyword>
<dbReference type="InterPro" id="IPR005130">
    <property type="entry name" value="Ser_deHydtase-like_asu"/>
</dbReference>
<evidence type="ECO:0000256" key="6">
    <source>
        <dbReference type="ARBA" id="ARBA00022723"/>
    </source>
</evidence>
<dbReference type="InterPro" id="IPR004642">
    <property type="entry name" value="Ser_deHydtase_asu"/>
</dbReference>
<proteinExistence type="inferred from homology"/>
<dbReference type="GO" id="GO:0051539">
    <property type="term" value="F:4 iron, 4 sulfur cluster binding"/>
    <property type="evidence" value="ECO:0007669"/>
    <property type="project" value="UniProtKB-UniRule"/>
</dbReference>
<sequence length="339" mass="34448">MHFRTLRQLAEQAEAAGLSIGRYMLQEQAGESGKTPAEEFQQMATYYGIMKDAVRRGLTEDTTSRSGLTGQDAKRILAYRGGAATPSVEVPPIAGAAPGADASPGAKATLGAGSPPHAEAPLGAEVPPGGHTLLGDEASLAMSYALAVSEVNASMGRIIATPTAGSCGIIPGVFVSCQERFGWSDEDMTHGLFAAGAIGYVIANNSFVSGAEGGCQAEVGSAIGMAAGALADMRGAKPTQAIHAVGLALKNSLGLVCDPVGGLVEVPCIVRNGFGAVTALAAADMALAGVRSVIPSDEVVQVMLEVGTAMPDTLRETARGGLAQTPTGQQIMKDLRKKK</sequence>
<dbReference type="GO" id="GO:0006094">
    <property type="term" value="P:gluconeogenesis"/>
    <property type="evidence" value="ECO:0007669"/>
    <property type="project" value="UniProtKB-KW"/>
</dbReference>
<dbReference type="OrthoDB" id="9805537at2"/>
<keyword evidence="9 11" id="KW-0456">Lyase</keyword>
<protein>
    <recommendedName>
        <fullName evidence="11">L-serine dehydratase</fullName>
        <ecNumber evidence="11">4.3.1.17</ecNumber>
    </recommendedName>
</protein>
<gene>
    <name evidence="14" type="primary">sdaAA</name>
    <name evidence="14" type="ORF">GT003_26470</name>
</gene>
<comment type="caution">
    <text evidence="14">The sequence shown here is derived from an EMBL/GenBank/DDBJ whole genome shotgun (WGS) entry which is preliminary data.</text>
</comment>
<keyword evidence="15" id="KW-1185">Reference proteome</keyword>
<evidence type="ECO:0000256" key="4">
    <source>
        <dbReference type="ARBA" id="ARBA00022432"/>
    </source>
</evidence>
<dbReference type="EMBL" id="JAAAMU010000020">
    <property type="protein sequence ID" value="NBC72557.1"/>
    <property type="molecule type" value="Genomic_DNA"/>
</dbReference>
<evidence type="ECO:0000256" key="7">
    <source>
        <dbReference type="ARBA" id="ARBA00023004"/>
    </source>
</evidence>
<evidence type="ECO:0000256" key="11">
    <source>
        <dbReference type="RuleBase" id="RU366059"/>
    </source>
</evidence>
<dbReference type="RefSeq" id="WP_161703670.1">
    <property type="nucleotide sequence ID" value="NZ_JAAAMU010000020.1"/>
</dbReference>
<dbReference type="Pfam" id="PF03313">
    <property type="entry name" value="SDH_alpha"/>
    <property type="match status" value="1"/>
</dbReference>
<reference evidence="14 15" key="1">
    <citation type="submission" date="2020-01" db="EMBL/GenBank/DDBJ databases">
        <title>Paenibacillus soybeanensis sp. nov. isolated from the nodules of soybean (Glycine max(L.) Merr).</title>
        <authorList>
            <person name="Wang H."/>
        </authorList>
    </citation>
    <scope>NUCLEOTIDE SEQUENCE [LARGE SCALE GENOMIC DNA]</scope>
    <source>
        <strain evidence="14 15">DSM 23054</strain>
    </source>
</reference>
<evidence type="ECO:0000256" key="8">
    <source>
        <dbReference type="ARBA" id="ARBA00023014"/>
    </source>
</evidence>
<dbReference type="InterPro" id="IPR051318">
    <property type="entry name" value="Fe-S_L-Ser"/>
</dbReference>
<feature type="domain" description="Serine dehydratase-like alpha subunit" evidence="13">
    <location>
        <begin position="16"/>
        <end position="323"/>
    </location>
</feature>
<comment type="pathway">
    <text evidence="2">Carbohydrate biosynthesis; gluconeogenesis.</text>
</comment>
<keyword evidence="4 11" id="KW-0312">Gluconeogenesis</keyword>
<organism evidence="14 15">
    <name type="scientific">Paenibacillus sacheonensis</name>
    <dbReference type="NCBI Taxonomy" id="742054"/>
    <lineage>
        <taxon>Bacteria</taxon>
        <taxon>Bacillati</taxon>
        <taxon>Bacillota</taxon>
        <taxon>Bacilli</taxon>
        <taxon>Bacillales</taxon>
        <taxon>Paenibacillaceae</taxon>
        <taxon>Paenibacillus</taxon>
    </lineage>
</organism>
<keyword evidence="8 11" id="KW-0411">Iron-sulfur</keyword>
<comment type="cofactor">
    <cofactor evidence="1 11">
        <name>[4Fe-4S] cluster</name>
        <dbReference type="ChEBI" id="CHEBI:49883"/>
    </cofactor>
</comment>
<feature type="compositionally biased region" description="Low complexity" evidence="12">
    <location>
        <begin position="91"/>
        <end position="108"/>
    </location>
</feature>